<dbReference type="InterPro" id="IPR051745">
    <property type="entry name" value="Intracell_Transport_Effector"/>
</dbReference>
<evidence type="ECO:0000256" key="3">
    <source>
        <dbReference type="SAM" id="MobiDB-lite"/>
    </source>
</evidence>
<evidence type="ECO:0000313" key="6">
    <source>
        <dbReference type="Proteomes" id="UP000018936"/>
    </source>
</evidence>
<evidence type="ECO:0000259" key="4">
    <source>
        <dbReference type="PROSITE" id="PS50916"/>
    </source>
</evidence>
<dbReference type="GO" id="GO:0006886">
    <property type="term" value="P:intracellular protein transport"/>
    <property type="evidence" value="ECO:0007669"/>
    <property type="project" value="InterPro"/>
</dbReference>
<dbReference type="GO" id="GO:0030864">
    <property type="term" value="C:cortical actin cytoskeleton"/>
    <property type="evidence" value="ECO:0007669"/>
    <property type="project" value="TreeGrafter"/>
</dbReference>
<dbReference type="PANTHER" id="PTHR14555">
    <property type="entry name" value="MYELIN-ASSOCIATED OLIGODENDROCYTIC BASIC PROTEIN MOBP -RELATED"/>
    <property type="match status" value="1"/>
</dbReference>
<name>V8N6K0_OPHHA</name>
<reference evidence="5 6" key="1">
    <citation type="journal article" date="2013" name="Proc. Natl. Acad. Sci. U.S.A.">
        <title>The king cobra genome reveals dynamic gene evolution and adaptation in the snake venom system.</title>
        <authorList>
            <person name="Vonk F.J."/>
            <person name="Casewell N.R."/>
            <person name="Henkel C.V."/>
            <person name="Heimberg A.M."/>
            <person name="Jansen H.J."/>
            <person name="McCleary R.J."/>
            <person name="Kerkkamp H.M."/>
            <person name="Vos R.A."/>
            <person name="Guerreiro I."/>
            <person name="Calvete J.J."/>
            <person name="Wuster W."/>
            <person name="Woods A.E."/>
            <person name="Logan J.M."/>
            <person name="Harrison R.A."/>
            <person name="Castoe T.A."/>
            <person name="de Koning A.P."/>
            <person name="Pollock D.D."/>
            <person name="Yandell M."/>
            <person name="Calderon D."/>
            <person name="Renjifo C."/>
            <person name="Currier R.B."/>
            <person name="Salgado D."/>
            <person name="Pla D."/>
            <person name="Sanz L."/>
            <person name="Hyder A.S."/>
            <person name="Ribeiro J.M."/>
            <person name="Arntzen J.W."/>
            <person name="van den Thillart G.E."/>
            <person name="Boetzer M."/>
            <person name="Pirovano W."/>
            <person name="Dirks R.P."/>
            <person name="Spaink H.P."/>
            <person name="Duboule D."/>
            <person name="McGlinn E."/>
            <person name="Kini R.M."/>
            <person name="Richardson M.K."/>
        </authorList>
    </citation>
    <scope>NUCLEOTIDE SEQUENCE</scope>
    <source>
        <tissue evidence="5">Blood</tissue>
    </source>
</reference>
<keyword evidence="2" id="KW-0963">Cytoplasm</keyword>
<comment type="caution">
    <text evidence="5">The sequence shown here is derived from an EMBL/GenBank/DDBJ whole genome shotgun (WGS) entry which is preliminary data.</text>
</comment>
<organism evidence="5 6">
    <name type="scientific">Ophiophagus hannah</name>
    <name type="common">King cobra</name>
    <name type="synonym">Naja hannah</name>
    <dbReference type="NCBI Taxonomy" id="8665"/>
    <lineage>
        <taxon>Eukaryota</taxon>
        <taxon>Metazoa</taxon>
        <taxon>Chordata</taxon>
        <taxon>Craniata</taxon>
        <taxon>Vertebrata</taxon>
        <taxon>Euteleostomi</taxon>
        <taxon>Lepidosauria</taxon>
        <taxon>Squamata</taxon>
        <taxon>Bifurcata</taxon>
        <taxon>Unidentata</taxon>
        <taxon>Episquamata</taxon>
        <taxon>Toxicofera</taxon>
        <taxon>Serpentes</taxon>
        <taxon>Colubroidea</taxon>
        <taxon>Elapidae</taxon>
        <taxon>Elapinae</taxon>
        <taxon>Ophiophagus</taxon>
    </lineage>
</organism>
<dbReference type="Gene3D" id="3.30.40.10">
    <property type="entry name" value="Zinc/RING finger domain, C3HC4 (zinc finger)"/>
    <property type="match status" value="1"/>
</dbReference>
<comment type="subcellular location">
    <subcellularLocation>
        <location evidence="1">Cytoplasm</location>
        <location evidence="1">Perinuclear region</location>
    </subcellularLocation>
</comment>
<feature type="region of interest" description="Disordered" evidence="3">
    <location>
        <begin position="41"/>
        <end position="84"/>
    </location>
</feature>
<dbReference type="AlphaFoldDB" id="V8N6K0"/>
<dbReference type="InterPro" id="IPR010911">
    <property type="entry name" value="Rab_BD"/>
</dbReference>
<dbReference type="EMBL" id="AZIM01008295">
    <property type="protein sequence ID" value="ETE57511.1"/>
    <property type="molecule type" value="Genomic_DNA"/>
</dbReference>
<dbReference type="OrthoDB" id="9028966at2759"/>
<dbReference type="Proteomes" id="UP000018936">
    <property type="component" value="Unassembled WGS sequence"/>
</dbReference>
<gene>
    <name evidence="5" type="primary">Myrip</name>
    <name evidence="5" type="ORF">L345_16771</name>
</gene>
<dbReference type="GO" id="GO:0017022">
    <property type="term" value="F:myosin binding"/>
    <property type="evidence" value="ECO:0007669"/>
    <property type="project" value="TreeGrafter"/>
</dbReference>
<evidence type="ECO:0000256" key="2">
    <source>
        <dbReference type="ARBA" id="ARBA00022490"/>
    </source>
</evidence>
<proteinExistence type="predicted"/>
<feature type="non-terminal residue" evidence="5">
    <location>
        <position position="84"/>
    </location>
</feature>
<evidence type="ECO:0000256" key="1">
    <source>
        <dbReference type="ARBA" id="ARBA00004556"/>
    </source>
</evidence>
<dbReference type="GO" id="GO:0048471">
    <property type="term" value="C:perinuclear region of cytoplasm"/>
    <property type="evidence" value="ECO:0007669"/>
    <property type="project" value="UniProtKB-SubCell"/>
</dbReference>
<dbReference type="GO" id="GO:0003779">
    <property type="term" value="F:actin binding"/>
    <property type="evidence" value="ECO:0007669"/>
    <property type="project" value="TreeGrafter"/>
</dbReference>
<feature type="non-terminal residue" evidence="5">
    <location>
        <position position="1"/>
    </location>
</feature>
<dbReference type="Pfam" id="PF02318">
    <property type="entry name" value="FYVE_2"/>
    <property type="match status" value="1"/>
</dbReference>
<accession>V8N6K0</accession>
<keyword evidence="6" id="KW-1185">Reference proteome</keyword>
<sequence>MRRKLDLSDLTDDEAEHVLQVVQRDFTLRKKEEDRLNVLARTSKQYLPGSRAAEQQGGERANISTGHHSEVEPDSSAESNGEKD</sequence>
<feature type="domain" description="RabBD" evidence="4">
    <location>
        <begin position="4"/>
        <end position="64"/>
    </location>
</feature>
<dbReference type="GO" id="GO:0031267">
    <property type="term" value="F:small GTPase binding"/>
    <property type="evidence" value="ECO:0007669"/>
    <property type="project" value="InterPro"/>
</dbReference>
<dbReference type="PANTHER" id="PTHR14555:SF6">
    <property type="entry name" value="RAB EFFECTOR MYRIP"/>
    <property type="match status" value="1"/>
</dbReference>
<dbReference type="PROSITE" id="PS50916">
    <property type="entry name" value="RABBD"/>
    <property type="match status" value="1"/>
</dbReference>
<dbReference type="InterPro" id="IPR013083">
    <property type="entry name" value="Znf_RING/FYVE/PHD"/>
</dbReference>
<dbReference type="InterPro" id="IPR041282">
    <property type="entry name" value="FYVE_2"/>
</dbReference>
<protein>
    <submittedName>
        <fullName evidence="5">Rab effector MyRIP</fullName>
    </submittedName>
</protein>
<evidence type="ECO:0000313" key="5">
    <source>
        <dbReference type="EMBL" id="ETE57511.1"/>
    </source>
</evidence>